<dbReference type="EMBL" id="JABSND010000179">
    <property type="protein sequence ID" value="KAI6294996.1"/>
    <property type="molecule type" value="Genomic_DNA"/>
</dbReference>
<keyword evidence="5" id="KW-0804">Transcription</keyword>
<dbReference type="PROSITE" id="PS50048">
    <property type="entry name" value="ZN2_CY6_FUNGAL_2"/>
    <property type="match status" value="1"/>
</dbReference>
<feature type="domain" description="Zn(2)-C6 fungal-type" evidence="8">
    <location>
        <begin position="22"/>
        <end position="52"/>
    </location>
</feature>
<evidence type="ECO:0000256" key="3">
    <source>
        <dbReference type="ARBA" id="ARBA00023015"/>
    </source>
</evidence>
<reference evidence="9" key="1">
    <citation type="submission" date="2021-01" db="EMBL/GenBank/DDBJ databases">
        <title>Deciphering the adaptive evolutionary patterns associated with biogeogrpahic diversity in the finger millet blast pathogen Magnaporthe oryzae in Eastern Africa.</title>
        <authorList>
            <person name="Onyema G."/>
            <person name="Shittu T.A."/>
            <person name="Dodsworth S."/>
            <person name="Devilliers S."/>
            <person name="Muthumeenakshi S."/>
            <person name="Sreenivasaprasad S."/>
        </authorList>
    </citation>
    <scope>NUCLEOTIDE SEQUENCE</scope>
    <source>
        <strain evidence="9">D15/s37</strain>
    </source>
</reference>
<dbReference type="InterPro" id="IPR021858">
    <property type="entry name" value="Fun_TF"/>
</dbReference>
<dbReference type="Pfam" id="PF00172">
    <property type="entry name" value="Zn_clus"/>
    <property type="match status" value="1"/>
</dbReference>
<proteinExistence type="predicted"/>
<evidence type="ECO:0000256" key="2">
    <source>
        <dbReference type="ARBA" id="ARBA00022833"/>
    </source>
</evidence>
<accession>A0ABQ8NCT1</accession>
<evidence type="ECO:0000259" key="8">
    <source>
        <dbReference type="PROSITE" id="PS50048"/>
    </source>
</evidence>
<dbReference type="PANTHER" id="PTHR37534">
    <property type="entry name" value="TRANSCRIPTIONAL ACTIVATOR PROTEIN UGA3"/>
    <property type="match status" value="1"/>
</dbReference>
<comment type="subcellular location">
    <subcellularLocation>
        <location evidence="1">Nucleus</location>
    </subcellularLocation>
</comment>
<keyword evidence="10" id="KW-1185">Reference proteome</keyword>
<dbReference type="Gene3D" id="4.10.240.10">
    <property type="entry name" value="Zn(2)-C6 fungal-type DNA-binding domain"/>
    <property type="match status" value="1"/>
</dbReference>
<gene>
    <name evidence="9" type="ORF">MCOR33_007999</name>
</gene>
<dbReference type="InterPro" id="IPR001138">
    <property type="entry name" value="Zn2Cys6_DnaBD"/>
</dbReference>
<evidence type="ECO:0000256" key="6">
    <source>
        <dbReference type="ARBA" id="ARBA00023242"/>
    </source>
</evidence>
<dbReference type="InterPro" id="IPR036864">
    <property type="entry name" value="Zn2-C6_fun-type_DNA-bd_sf"/>
</dbReference>
<comment type="caution">
    <text evidence="9">The sequence shown here is derived from an EMBL/GenBank/DDBJ whole genome shotgun (WGS) entry which is preliminary data.</text>
</comment>
<protein>
    <recommendedName>
        <fullName evidence="8">Zn(2)-C6 fungal-type domain-containing protein</fullName>
    </recommendedName>
</protein>
<evidence type="ECO:0000256" key="5">
    <source>
        <dbReference type="ARBA" id="ARBA00023163"/>
    </source>
</evidence>
<organism evidence="9 10">
    <name type="scientific">Pyricularia grisea</name>
    <name type="common">Crabgrass-specific blast fungus</name>
    <name type="synonym">Magnaporthe grisea</name>
    <dbReference type="NCBI Taxonomy" id="148305"/>
    <lineage>
        <taxon>Eukaryota</taxon>
        <taxon>Fungi</taxon>
        <taxon>Dikarya</taxon>
        <taxon>Ascomycota</taxon>
        <taxon>Pezizomycotina</taxon>
        <taxon>Sordariomycetes</taxon>
        <taxon>Sordariomycetidae</taxon>
        <taxon>Magnaporthales</taxon>
        <taxon>Pyriculariaceae</taxon>
        <taxon>Pyricularia</taxon>
    </lineage>
</organism>
<feature type="region of interest" description="Disordered" evidence="7">
    <location>
        <begin position="576"/>
        <end position="609"/>
    </location>
</feature>
<evidence type="ECO:0000256" key="7">
    <source>
        <dbReference type="SAM" id="MobiDB-lite"/>
    </source>
</evidence>
<keyword evidence="2" id="KW-0862">Zinc</keyword>
<feature type="compositionally biased region" description="Polar residues" evidence="7">
    <location>
        <begin position="90"/>
        <end position="109"/>
    </location>
</feature>
<keyword evidence="6" id="KW-0539">Nucleus</keyword>
<keyword evidence="3" id="KW-0805">Transcription regulation</keyword>
<dbReference type="CDD" id="cd00067">
    <property type="entry name" value="GAL4"/>
    <property type="match status" value="1"/>
</dbReference>
<dbReference type="Pfam" id="PF11951">
    <property type="entry name" value="Fungal_trans_2"/>
    <property type="match status" value="1"/>
</dbReference>
<dbReference type="PANTHER" id="PTHR37534:SF2">
    <property type="entry name" value="N-ACETYLTRANSFERASE DOMAIN-CONTAINING PROTEIN"/>
    <property type="match status" value="1"/>
</dbReference>
<evidence type="ECO:0000256" key="1">
    <source>
        <dbReference type="ARBA" id="ARBA00004123"/>
    </source>
</evidence>
<dbReference type="SUPFAM" id="SSF57701">
    <property type="entry name" value="Zn2/Cys6 DNA-binding domain"/>
    <property type="match status" value="1"/>
</dbReference>
<keyword evidence="4" id="KW-0238">DNA-binding</keyword>
<name>A0ABQ8NCT1_PYRGI</name>
<feature type="region of interest" description="Disordered" evidence="7">
    <location>
        <begin position="89"/>
        <end position="121"/>
    </location>
</feature>
<sequence length="609" mass="67443">MPVNGARRLTNPSPDNQVAAIGCQSCREQHLKCDRATPVCGRCSNTGRECRRGFKFRLIKASFSRSQPWICSPDQITYVDETELTAKGYNDQTGSASQLLSQESTPSQESVEDDTTSDYRPYHPIADGLSSIISTPIAAHQQNGAAASPPNLVHRDDAFRSDVLPLETRHLSSDGRESSSNAADAGSDGGSIGGASLQLASLYLPEPVWPLSSASEAMLFRHFTHSLAPWLDLCDPLTVFQTVVPRRAGTCPVLLNAIFALAARHLSHTSGYDHFAANRYHDMCLSSLIPLLQDGVGFSDENLFAATIILRVLEEMEVRNMGVDTKGYLLSIHKFVGHGDRYIAPHSLSAAAFWVGLRQEIYSAVMNHQPVRVNIEIPIVDRSLEPTDDDATWANRAVTHCADVLNFCFSQDYDVSQSPGSGSGDRATGSSGGTFSTAERWRRLSDWGRAWQMSLPKSFVPILDKKRSEKEAFPEVWYQTSCQIIGIQHHILAELFLTMFDPNIPRIGGQRKSATRRMTRHIQHLVRRLCGIGLHNEWSPPALFTACMGVAAFGDRFENRKDQDALLEILTRTSRDHARPTESVQKQMMESWGWVGDDNNNDGVENDND</sequence>
<evidence type="ECO:0000313" key="10">
    <source>
        <dbReference type="Proteomes" id="UP001059893"/>
    </source>
</evidence>
<dbReference type="PROSITE" id="PS00463">
    <property type="entry name" value="ZN2_CY6_FUNGAL_1"/>
    <property type="match status" value="1"/>
</dbReference>
<dbReference type="Proteomes" id="UP001059893">
    <property type="component" value="Unassembled WGS sequence"/>
</dbReference>
<dbReference type="SMART" id="SM00066">
    <property type="entry name" value="GAL4"/>
    <property type="match status" value="1"/>
</dbReference>
<evidence type="ECO:0000313" key="9">
    <source>
        <dbReference type="EMBL" id="KAI6294996.1"/>
    </source>
</evidence>
<evidence type="ECO:0000256" key="4">
    <source>
        <dbReference type="ARBA" id="ARBA00023125"/>
    </source>
</evidence>